<evidence type="ECO:0000313" key="4">
    <source>
        <dbReference type="Proteomes" id="UP001207742"/>
    </source>
</evidence>
<feature type="domain" description="DUF5117" evidence="2">
    <location>
        <begin position="73"/>
        <end position="257"/>
    </location>
</feature>
<organism evidence="3 4">
    <name type="scientific">Chitinophaga nivalis</name>
    <dbReference type="NCBI Taxonomy" id="2991709"/>
    <lineage>
        <taxon>Bacteria</taxon>
        <taxon>Pseudomonadati</taxon>
        <taxon>Bacteroidota</taxon>
        <taxon>Chitinophagia</taxon>
        <taxon>Chitinophagales</taxon>
        <taxon>Chitinophagaceae</taxon>
        <taxon>Chitinophaga</taxon>
    </lineage>
</organism>
<dbReference type="SUPFAM" id="SSF55486">
    <property type="entry name" value="Metalloproteases ('zincins'), catalytic domain"/>
    <property type="match status" value="1"/>
</dbReference>
<sequence>MKVLIASLICSVFYCNIIYASCHSLRQINLIKKENGYCLEISNDVLGRDLIIVCRISNSAYNDSNASMKCYGGDKVNEGVFRLDKGPNNTVELKSLSFNVIASNSSDEGMNKSLNNSSSYPIIAVFKILSNNKSTGDKESLVLDVNEFISSDNDFLFMSRETRSALKIGAFQKDKSYINYIHSLDDCVDINFTQTFSKNEGGFLTYELHTTIMLLPDIPMKPRLADNRIGFFTHDVVDLDGKLGASNLKMITRWKLEINPLDSGKYKRGILVEPKHPIIFYIDPATPSKWVPYLIKGVNDWQAAFESAGFKNAILGKIAPSQFEDSVWSIFSSRRSAIVWQASENTGGTYTTVVDPRSGEIIESHIRLGPSIGRQLRNWYFTQSSPSDSRARAIFFDDDLMGQLLRYLCAHEVGHTLGLQHNMLASSMFPTDSLRSADWVHKNGFCSSIMDYARFNYVAQPEDCIQSDDLFPRVNYYDKWAIEWGYRIVDVKEDEELVLKQLTLTKWKEKKYWGISEDTKDSRAQNEDLSDDPIKASLLGIKNLQFVLTNLLEWAGKNRCEYFEIKDIYDWINKQFGYYTSHVANYVGGIYDEKIVPDRIIDEKFKSKSFHQKMLKFFDDQVFTSPTWLLNDSVLKITGDDKISIIKMAQVGVLYMILSAQTISNLTKNEKSNGKDTYSVSNLYTDLRLSIWKEIYSHRLFDVYRMNLQTAFIDYNERLLLDKELSLSERLVVTEELELLLLDIQKSLPFYKDHFSINYLKRMTIRLKKIISIDSI</sequence>
<keyword evidence="4" id="KW-1185">Reference proteome</keyword>
<keyword evidence="3" id="KW-0378">Hydrolase</keyword>
<keyword evidence="3" id="KW-0645">Protease</keyword>
<evidence type="ECO:0000259" key="2">
    <source>
        <dbReference type="Pfam" id="PF17148"/>
    </source>
</evidence>
<dbReference type="PANTHER" id="PTHR38478:SF1">
    <property type="entry name" value="ZINC DEPENDENT METALLOPROTEASE DOMAIN LIPOPROTEIN"/>
    <property type="match status" value="1"/>
</dbReference>
<dbReference type="Gene3D" id="3.40.390.10">
    <property type="entry name" value="Collagenase (Catalytic Domain)"/>
    <property type="match status" value="1"/>
</dbReference>
<dbReference type="GO" id="GO:0008237">
    <property type="term" value="F:metallopeptidase activity"/>
    <property type="evidence" value="ECO:0007669"/>
    <property type="project" value="UniProtKB-KW"/>
</dbReference>
<dbReference type="InterPro" id="IPR024079">
    <property type="entry name" value="MetalloPept_cat_dom_sf"/>
</dbReference>
<dbReference type="CDD" id="cd04276">
    <property type="entry name" value="ZnMc_MMP_like_2"/>
    <property type="match status" value="1"/>
</dbReference>
<comment type="caution">
    <text evidence="3">The sequence shown here is derived from an EMBL/GenBank/DDBJ whole genome shotgun (WGS) entry which is preliminary data.</text>
</comment>
<dbReference type="InterPro" id="IPR033413">
    <property type="entry name" value="DUF5117"/>
</dbReference>
<dbReference type="InterPro" id="IPR032534">
    <property type="entry name" value="EcxA_zinc-bd"/>
</dbReference>
<protein>
    <submittedName>
        <fullName evidence="3">Zinc-dependent metalloprotease</fullName>
    </submittedName>
</protein>
<keyword evidence="3" id="KW-0482">Metalloprotease</keyword>
<dbReference type="Pfam" id="PF17148">
    <property type="entry name" value="DUF5117"/>
    <property type="match status" value="1"/>
</dbReference>
<reference evidence="3 4" key="1">
    <citation type="submission" date="2022-10" db="EMBL/GenBank/DDBJ databases">
        <title>Chitinophaga nivalis PC15 sp. nov., isolated from Pyeongchang county, South Korea.</title>
        <authorList>
            <person name="Trinh H.N."/>
        </authorList>
    </citation>
    <scope>NUCLEOTIDE SEQUENCE [LARGE SCALE GENOMIC DNA]</scope>
    <source>
        <strain evidence="3 4">PC14</strain>
    </source>
</reference>
<dbReference type="Pfam" id="PF16313">
    <property type="entry name" value="DUF4953"/>
    <property type="match status" value="1"/>
</dbReference>
<dbReference type="EMBL" id="JAPDNS010000002">
    <property type="protein sequence ID" value="MCW3486202.1"/>
    <property type="molecule type" value="Genomic_DNA"/>
</dbReference>
<evidence type="ECO:0000259" key="1">
    <source>
        <dbReference type="Pfam" id="PF16313"/>
    </source>
</evidence>
<dbReference type="Proteomes" id="UP001207742">
    <property type="component" value="Unassembled WGS sequence"/>
</dbReference>
<feature type="domain" description="EcxA zinc-binding" evidence="1">
    <location>
        <begin position="396"/>
        <end position="696"/>
    </location>
</feature>
<name>A0ABT3IQD9_9BACT</name>
<proteinExistence type="predicted"/>
<evidence type="ECO:0000313" key="3">
    <source>
        <dbReference type="EMBL" id="MCW3486202.1"/>
    </source>
</evidence>
<dbReference type="InterPro" id="IPR034032">
    <property type="entry name" value="Zn_MMP-like_bac"/>
</dbReference>
<dbReference type="RefSeq" id="WP_264733018.1">
    <property type="nucleotide sequence ID" value="NZ_JAPDNR010000001.1"/>
</dbReference>
<accession>A0ABT3IQD9</accession>
<dbReference type="PANTHER" id="PTHR38478">
    <property type="entry name" value="PEPTIDASE M1A AND M12B"/>
    <property type="match status" value="1"/>
</dbReference>
<gene>
    <name evidence="3" type="ORF">OL497_20030</name>
</gene>